<reference evidence="2" key="1">
    <citation type="submission" date="2023-04" db="EMBL/GenBank/DDBJ databases">
        <title>Chromosome-level genome of Chaenocephalus aceratus.</title>
        <authorList>
            <person name="Park H."/>
        </authorList>
    </citation>
    <scope>NUCLEOTIDE SEQUENCE</scope>
    <source>
        <strain evidence="2">DE</strain>
        <tissue evidence="2">Muscle</tissue>
    </source>
</reference>
<protein>
    <submittedName>
        <fullName evidence="2">Beta-taxilin</fullName>
    </submittedName>
</protein>
<dbReference type="EMBL" id="JASDAP010000013">
    <property type="protein sequence ID" value="KAK1891987.1"/>
    <property type="molecule type" value="Genomic_DNA"/>
</dbReference>
<name>A0AAD9BX56_DISEL</name>
<feature type="region of interest" description="Disordered" evidence="1">
    <location>
        <begin position="44"/>
        <end position="68"/>
    </location>
</feature>
<sequence>MFSKRERHCPQGGGIPAVRCQLLSGPACVPLRCVRRCALEPQAPVATLPGPPPEGLADRGLGGLDSTTPTGETCDSGLMGPVCLTLFLRTCATQVIYAS</sequence>
<evidence type="ECO:0000313" key="2">
    <source>
        <dbReference type="EMBL" id="KAK1891987.1"/>
    </source>
</evidence>
<keyword evidence="3" id="KW-1185">Reference proteome</keyword>
<gene>
    <name evidence="2" type="ORF">KUDE01_007064</name>
</gene>
<organism evidence="2 3">
    <name type="scientific">Dissostichus eleginoides</name>
    <name type="common">Patagonian toothfish</name>
    <name type="synonym">Dissostichus amissus</name>
    <dbReference type="NCBI Taxonomy" id="100907"/>
    <lineage>
        <taxon>Eukaryota</taxon>
        <taxon>Metazoa</taxon>
        <taxon>Chordata</taxon>
        <taxon>Craniata</taxon>
        <taxon>Vertebrata</taxon>
        <taxon>Euteleostomi</taxon>
        <taxon>Actinopterygii</taxon>
        <taxon>Neopterygii</taxon>
        <taxon>Teleostei</taxon>
        <taxon>Neoteleostei</taxon>
        <taxon>Acanthomorphata</taxon>
        <taxon>Eupercaria</taxon>
        <taxon>Perciformes</taxon>
        <taxon>Notothenioidei</taxon>
        <taxon>Nototheniidae</taxon>
        <taxon>Dissostichus</taxon>
    </lineage>
</organism>
<comment type="caution">
    <text evidence="2">The sequence shown here is derived from an EMBL/GenBank/DDBJ whole genome shotgun (WGS) entry which is preliminary data.</text>
</comment>
<dbReference type="AlphaFoldDB" id="A0AAD9BX56"/>
<evidence type="ECO:0000256" key="1">
    <source>
        <dbReference type="SAM" id="MobiDB-lite"/>
    </source>
</evidence>
<dbReference type="Proteomes" id="UP001228049">
    <property type="component" value="Unassembled WGS sequence"/>
</dbReference>
<proteinExistence type="predicted"/>
<accession>A0AAD9BX56</accession>
<evidence type="ECO:0000313" key="3">
    <source>
        <dbReference type="Proteomes" id="UP001228049"/>
    </source>
</evidence>